<comment type="caution">
    <text evidence="9">The sequence shown here is derived from an EMBL/GenBank/DDBJ whole genome shotgun (WGS) entry which is preliminary data.</text>
</comment>
<feature type="transmembrane region" description="Helical" evidence="7">
    <location>
        <begin position="252"/>
        <end position="271"/>
    </location>
</feature>
<keyword evidence="3" id="KW-1003">Cell membrane</keyword>
<evidence type="ECO:0000256" key="7">
    <source>
        <dbReference type="SAM" id="Phobius"/>
    </source>
</evidence>
<evidence type="ECO:0000256" key="6">
    <source>
        <dbReference type="ARBA" id="ARBA00023136"/>
    </source>
</evidence>
<feature type="transmembrane region" description="Helical" evidence="7">
    <location>
        <begin position="385"/>
        <end position="403"/>
    </location>
</feature>
<evidence type="ECO:0000256" key="5">
    <source>
        <dbReference type="ARBA" id="ARBA00022989"/>
    </source>
</evidence>
<proteinExistence type="predicted"/>
<feature type="transmembrane region" description="Helical" evidence="7">
    <location>
        <begin position="409"/>
        <end position="427"/>
    </location>
</feature>
<dbReference type="Gene3D" id="1.20.1720.10">
    <property type="entry name" value="Multidrug resistance protein D"/>
    <property type="match status" value="1"/>
</dbReference>
<feature type="transmembrane region" description="Helical" evidence="7">
    <location>
        <begin position="81"/>
        <end position="104"/>
    </location>
</feature>
<keyword evidence="6 7" id="KW-0472">Membrane</keyword>
<keyword evidence="10" id="KW-1185">Reference proteome</keyword>
<feature type="transmembrane region" description="Helical" evidence="7">
    <location>
        <begin position="213"/>
        <end position="231"/>
    </location>
</feature>
<gene>
    <name evidence="9" type="ORF">GCM10022383_03610</name>
</gene>
<reference evidence="10" key="1">
    <citation type="journal article" date="2019" name="Int. J. Syst. Evol. Microbiol.">
        <title>The Global Catalogue of Microorganisms (GCM) 10K type strain sequencing project: providing services to taxonomists for standard genome sequencing and annotation.</title>
        <authorList>
            <consortium name="The Broad Institute Genomics Platform"/>
            <consortium name="The Broad Institute Genome Sequencing Center for Infectious Disease"/>
            <person name="Wu L."/>
            <person name="Ma J."/>
        </authorList>
    </citation>
    <scope>NUCLEOTIDE SEQUENCE [LARGE SCALE GENOMIC DNA]</scope>
    <source>
        <strain evidence="10">JCM 17024</strain>
    </source>
</reference>
<feature type="domain" description="Major facilitator superfamily (MFS) profile" evidence="8">
    <location>
        <begin position="1"/>
        <end position="431"/>
    </location>
</feature>
<sequence length="438" mass="45582">MLNPLNSSMISVALVLLALDFDVSTTHVTLVVSSFYLAAAVGQPLMGGLGDRLGPRRVFIAGMTMVVVSGVVGPFSQGFGLLLAARVLQAIGTSTAFPSAVALIRARSRPEDVQSGMSAIAMANSLGAALGPIIGGVAVAVGGWQALFWVNIPLGLAAALAVLFFIAPVGRPTRSGPRPSLLRMLDPLGVLLFACTVLSLLMLMLSIPTGTQWWLVPATAIAAAAFLWRELRAPSPFLDVRMLTRNRPLMGVYVQFAVFNFAYYGAFYGVPQWLEVVRGQTPALVGLFMLPLAAIGAIATPLASRLIRRFGTGRMLILGASLLVAGSAALLLFDDASPLWVVVAALAMLGLPYALCNLALQLRMNGSAPKEAAGIAAGLFQTSRYLGAILSTSMLGLAFAHGIGSAELHGTAVTMAVLGLGLVGLNLRRRSDGASSAD</sequence>
<organism evidence="9 10">
    <name type="scientific">Microbacterium soli</name>
    <dbReference type="NCBI Taxonomy" id="446075"/>
    <lineage>
        <taxon>Bacteria</taxon>
        <taxon>Bacillati</taxon>
        <taxon>Actinomycetota</taxon>
        <taxon>Actinomycetes</taxon>
        <taxon>Micrococcales</taxon>
        <taxon>Microbacteriaceae</taxon>
        <taxon>Microbacterium</taxon>
    </lineage>
</organism>
<evidence type="ECO:0000256" key="1">
    <source>
        <dbReference type="ARBA" id="ARBA00004651"/>
    </source>
</evidence>
<feature type="transmembrane region" description="Helical" evidence="7">
    <location>
        <begin position="146"/>
        <end position="167"/>
    </location>
</feature>
<evidence type="ECO:0000313" key="10">
    <source>
        <dbReference type="Proteomes" id="UP001501591"/>
    </source>
</evidence>
<feature type="transmembrane region" description="Helical" evidence="7">
    <location>
        <begin position="283"/>
        <end position="303"/>
    </location>
</feature>
<feature type="transmembrane region" description="Helical" evidence="7">
    <location>
        <begin position="188"/>
        <end position="207"/>
    </location>
</feature>
<dbReference type="PROSITE" id="PS50850">
    <property type="entry name" value="MFS"/>
    <property type="match status" value="1"/>
</dbReference>
<keyword evidence="4 7" id="KW-0812">Transmembrane</keyword>
<evidence type="ECO:0000313" key="9">
    <source>
        <dbReference type="EMBL" id="GAA3927915.1"/>
    </source>
</evidence>
<dbReference type="PANTHER" id="PTHR42718:SF46">
    <property type="entry name" value="BLR6921 PROTEIN"/>
    <property type="match status" value="1"/>
</dbReference>
<dbReference type="InterPro" id="IPR036259">
    <property type="entry name" value="MFS_trans_sf"/>
</dbReference>
<protein>
    <submittedName>
        <fullName evidence="9">MFS transporter</fullName>
    </submittedName>
</protein>
<name>A0ABP7MQ45_9MICO</name>
<dbReference type="SUPFAM" id="SSF103473">
    <property type="entry name" value="MFS general substrate transporter"/>
    <property type="match status" value="1"/>
</dbReference>
<dbReference type="CDD" id="cd17321">
    <property type="entry name" value="MFS_MMR_MDR_like"/>
    <property type="match status" value="1"/>
</dbReference>
<accession>A0ABP7MQ45</accession>
<feature type="transmembrane region" description="Helical" evidence="7">
    <location>
        <begin position="339"/>
        <end position="360"/>
    </location>
</feature>
<feature type="transmembrane region" description="Helical" evidence="7">
    <location>
        <begin position="315"/>
        <end position="333"/>
    </location>
</feature>
<keyword evidence="2" id="KW-0813">Transport</keyword>
<keyword evidence="5 7" id="KW-1133">Transmembrane helix</keyword>
<dbReference type="InterPro" id="IPR020846">
    <property type="entry name" value="MFS_dom"/>
</dbReference>
<dbReference type="InterPro" id="IPR011701">
    <property type="entry name" value="MFS"/>
</dbReference>
<evidence type="ECO:0000256" key="3">
    <source>
        <dbReference type="ARBA" id="ARBA00022475"/>
    </source>
</evidence>
<evidence type="ECO:0000256" key="2">
    <source>
        <dbReference type="ARBA" id="ARBA00022448"/>
    </source>
</evidence>
<dbReference type="Proteomes" id="UP001501591">
    <property type="component" value="Unassembled WGS sequence"/>
</dbReference>
<evidence type="ECO:0000259" key="8">
    <source>
        <dbReference type="PROSITE" id="PS50850"/>
    </source>
</evidence>
<dbReference type="EMBL" id="BAABCP010000001">
    <property type="protein sequence ID" value="GAA3927915.1"/>
    <property type="molecule type" value="Genomic_DNA"/>
</dbReference>
<comment type="subcellular location">
    <subcellularLocation>
        <location evidence="1">Cell membrane</location>
        <topology evidence="1">Multi-pass membrane protein</topology>
    </subcellularLocation>
</comment>
<evidence type="ECO:0000256" key="4">
    <source>
        <dbReference type="ARBA" id="ARBA00022692"/>
    </source>
</evidence>
<feature type="transmembrane region" description="Helical" evidence="7">
    <location>
        <begin position="12"/>
        <end position="37"/>
    </location>
</feature>
<feature type="transmembrane region" description="Helical" evidence="7">
    <location>
        <begin position="116"/>
        <end position="140"/>
    </location>
</feature>
<dbReference type="PANTHER" id="PTHR42718">
    <property type="entry name" value="MAJOR FACILITATOR SUPERFAMILY MULTIDRUG TRANSPORTER MFSC"/>
    <property type="match status" value="1"/>
</dbReference>
<feature type="transmembrane region" description="Helical" evidence="7">
    <location>
        <begin position="58"/>
        <end position="75"/>
    </location>
</feature>
<dbReference type="Pfam" id="PF07690">
    <property type="entry name" value="MFS_1"/>
    <property type="match status" value="1"/>
</dbReference>
<dbReference type="Gene3D" id="1.20.1250.20">
    <property type="entry name" value="MFS general substrate transporter like domains"/>
    <property type="match status" value="1"/>
</dbReference>